<organism evidence="1 2">
    <name type="scientific">Glycine soja</name>
    <name type="common">Wild soybean</name>
    <dbReference type="NCBI Taxonomy" id="3848"/>
    <lineage>
        <taxon>Eukaryota</taxon>
        <taxon>Viridiplantae</taxon>
        <taxon>Streptophyta</taxon>
        <taxon>Embryophyta</taxon>
        <taxon>Tracheophyta</taxon>
        <taxon>Spermatophyta</taxon>
        <taxon>Magnoliopsida</taxon>
        <taxon>eudicotyledons</taxon>
        <taxon>Gunneridae</taxon>
        <taxon>Pentapetalae</taxon>
        <taxon>rosids</taxon>
        <taxon>fabids</taxon>
        <taxon>Fabales</taxon>
        <taxon>Fabaceae</taxon>
        <taxon>Papilionoideae</taxon>
        <taxon>50 kb inversion clade</taxon>
        <taxon>NPAAA clade</taxon>
        <taxon>indigoferoid/millettioid clade</taxon>
        <taxon>Phaseoleae</taxon>
        <taxon>Glycine</taxon>
        <taxon>Glycine subgen. Soja</taxon>
    </lineage>
</organism>
<dbReference type="EMBL" id="QZWG01000013">
    <property type="protein sequence ID" value="RZB71908.1"/>
    <property type="molecule type" value="Genomic_DNA"/>
</dbReference>
<protein>
    <submittedName>
        <fullName evidence="1">Uncharacterized protein</fullName>
    </submittedName>
</protein>
<evidence type="ECO:0000313" key="2">
    <source>
        <dbReference type="Proteomes" id="UP000289340"/>
    </source>
</evidence>
<dbReference type="Proteomes" id="UP000289340">
    <property type="component" value="Chromosome 13"/>
</dbReference>
<evidence type="ECO:0000313" key="1">
    <source>
        <dbReference type="EMBL" id="RZB71908.1"/>
    </source>
</evidence>
<gene>
    <name evidence="1" type="ORF">D0Y65_036339</name>
</gene>
<reference evidence="1 2" key="1">
    <citation type="submission" date="2018-09" db="EMBL/GenBank/DDBJ databases">
        <title>A high-quality reference genome of wild soybean provides a powerful tool to mine soybean genomes.</title>
        <authorList>
            <person name="Xie M."/>
            <person name="Chung C.Y.L."/>
            <person name="Li M.-W."/>
            <person name="Wong F.-L."/>
            <person name="Chan T.-F."/>
            <person name="Lam H.-M."/>
        </authorList>
    </citation>
    <scope>NUCLEOTIDE SEQUENCE [LARGE SCALE GENOMIC DNA]</scope>
    <source>
        <strain evidence="2">cv. W05</strain>
        <tissue evidence="1">Hypocotyl of etiolated seedlings</tissue>
    </source>
</reference>
<comment type="caution">
    <text evidence="1">The sequence shown here is derived from an EMBL/GenBank/DDBJ whole genome shotgun (WGS) entry which is preliminary data.</text>
</comment>
<name>A0A445HE22_GLYSO</name>
<accession>A0A445HE22</accession>
<sequence length="104" mass="12252">MYEIQFWTRTFPYCRSFKLRRYSQNGFSSYAGRCFVFSITCVIHNDTGRAIGDDIRHNDGEGRRTWWCGAVLGLVRGEPPPPTWCYHVVLSTFSLFWQWKILCS</sequence>
<keyword evidence="2" id="KW-1185">Reference proteome</keyword>
<dbReference type="AlphaFoldDB" id="A0A445HE22"/>
<proteinExistence type="predicted"/>